<gene>
    <name evidence="1" type="ORF">KJ970_07010</name>
</gene>
<proteinExistence type="predicted"/>
<reference evidence="1" key="1">
    <citation type="submission" date="2021-05" db="EMBL/GenBank/DDBJ databases">
        <title>Energy efficiency and biological interactions define the core microbiome of deep oligotrophic groundwater.</title>
        <authorList>
            <person name="Mehrshad M."/>
            <person name="Lopez-Fernandez M."/>
            <person name="Bell E."/>
            <person name="Bernier-Latmani R."/>
            <person name="Bertilsson S."/>
            <person name="Dopson M."/>
        </authorList>
    </citation>
    <scope>NUCLEOTIDE SEQUENCE</scope>
    <source>
        <strain evidence="1">Modern_marine.mb.64</strain>
    </source>
</reference>
<comment type="caution">
    <text evidence="1">The sequence shown here is derived from an EMBL/GenBank/DDBJ whole genome shotgun (WGS) entry which is preliminary data.</text>
</comment>
<evidence type="ECO:0000313" key="2">
    <source>
        <dbReference type="Proteomes" id="UP000777784"/>
    </source>
</evidence>
<sequence>MKRAGSTRETLLLIFVSVVGLVLLAILVPGRARVMAPCELLPAQKWELREARSGWQSRIIDHRQGGTLQVESHDVGGPARVSIAVPMHLPPAIHSNASMGVQVEAGQIVARIAPAGLEESDLNLPVESLFRLAHDIATPISGRLRLGDGAMCQVETIDDLVARIYVSQREPMTLLPGSRIHIEIDGLAGSREAEVLSVPPAPG</sequence>
<feature type="non-terminal residue" evidence="1">
    <location>
        <position position="203"/>
    </location>
</feature>
<dbReference type="Proteomes" id="UP000777784">
    <property type="component" value="Unassembled WGS sequence"/>
</dbReference>
<dbReference type="AlphaFoldDB" id="A0A948RW86"/>
<protein>
    <submittedName>
        <fullName evidence="1">Uncharacterized protein</fullName>
    </submittedName>
</protein>
<dbReference type="EMBL" id="JAHJDP010000034">
    <property type="protein sequence ID" value="MBU2690662.1"/>
    <property type="molecule type" value="Genomic_DNA"/>
</dbReference>
<evidence type="ECO:0000313" key="1">
    <source>
        <dbReference type="EMBL" id="MBU2690662.1"/>
    </source>
</evidence>
<accession>A0A948RW86</accession>
<organism evidence="1 2">
    <name type="scientific">Eiseniibacteriota bacterium</name>
    <dbReference type="NCBI Taxonomy" id="2212470"/>
    <lineage>
        <taxon>Bacteria</taxon>
        <taxon>Candidatus Eiseniibacteriota</taxon>
    </lineage>
</organism>
<name>A0A948RW86_UNCEI</name>